<comment type="caution">
    <text evidence="7">The sequence shown here is derived from an EMBL/GenBank/DDBJ whole genome shotgun (WGS) entry which is preliminary data.</text>
</comment>
<dbReference type="Proteomes" id="UP000278222">
    <property type="component" value="Unassembled WGS sequence"/>
</dbReference>
<evidence type="ECO:0000256" key="2">
    <source>
        <dbReference type="ARBA" id="ARBA00022692"/>
    </source>
</evidence>
<evidence type="ECO:0000256" key="3">
    <source>
        <dbReference type="ARBA" id="ARBA00022989"/>
    </source>
</evidence>
<dbReference type="RefSeq" id="WP_123690097.1">
    <property type="nucleotide sequence ID" value="NZ_AP019700.1"/>
</dbReference>
<keyword evidence="4 5" id="KW-0472">Membrane</keyword>
<dbReference type="EMBL" id="RJKX01000014">
    <property type="protein sequence ID" value="ROP90692.1"/>
    <property type="molecule type" value="Genomic_DNA"/>
</dbReference>
<evidence type="ECO:0000256" key="5">
    <source>
        <dbReference type="SAM" id="Phobius"/>
    </source>
</evidence>
<dbReference type="AlphaFoldDB" id="A0A3N1LGZ4"/>
<accession>A0A3N1LGZ4</accession>
<feature type="transmembrane region" description="Helical" evidence="5">
    <location>
        <begin position="50"/>
        <end position="67"/>
    </location>
</feature>
<keyword evidence="3 5" id="KW-1133">Transmembrane helix</keyword>
<keyword evidence="2 5" id="KW-0812">Transmembrane</keyword>
<proteinExistence type="predicted"/>
<gene>
    <name evidence="7" type="ORF">EDC65_2548</name>
</gene>
<comment type="subcellular location">
    <subcellularLocation>
        <location evidence="1">Membrane</location>
        <topology evidence="1">Multi-pass membrane protein</topology>
    </subcellularLocation>
</comment>
<evidence type="ECO:0000259" key="6">
    <source>
        <dbReference type="Pfam" id="PF01957"/>
    </source>
</evidence>
<feature type="domain" description="NfeD-like C-terminal" evidence="6">
    <location>
        <begin position="89"/>
        <end position="142"/>
    </location>
</feature>
<dbReference type="PANTHER" id="PTHR33507">
    <property type="entry name" value="INNER MEMBRANE PROTEIN YBBJ"/>
    <property type="match status" value="1"/>
</dbReference>
<dbReference type="PANTHER" id="PTHR33507:SF3">
    <property type="entry name" value="INNER MEMBRANE PROTEIN YBBJ"/>
    <property type="match status" value="1"/>
</dbReference>
<organism evidence="7 8">
    <name type="scientific">Stella humosa</name>
    <dbReference type="NCBI Taxonomy" id="94"/>
    <lineage>
        <taxon>Bacteria</taxon>
        <taxon>Pseudomonadati</taxon>
        <taxon>Pseudomonadota</taxon>
        <taxon>Alphaproteobacteria</taxon>
        <taxon>Rhodospirillales</taxon>
        <taxon>Stellaceae</taxon>
        <taxon>Stella</taxon>
    </lineage>
</organism>
<name>A0A3N1LGZ4_9PROT</name>
<dbReference type="InterPro" id="IPR002810">
    <property type="entry name" value="NfeD-like_C"/>
</dbReference>
<reference evidence="7 8" key="1">
    <citation type="submission" date="2018-11" db="EMBL/GenBank/DDBJ databases">
        <title>Genomic Encyclopedia of Type Strains, Phase IV (KMG-IV): sequencing the most valuable type-strain genomes for metagenomic binning, comparative biology and taxonomic classification.</title>
        <authorList>
            <person name="Goeker M."/>
        </authorList>
    </citation>
    <scope>NUCLEOTIDE SEQUENCE [LARGE SCALE GENOMIC DNA]</scope>
    <source>
        <strain evidence="7 8">DSM 5900</strain>
    </source>
</reference>
<protein>
    <recommendedName>
        <fullName evidence="6">NfeD-like C-terminal domain-containing protein</fullName>
    </recommendedName>
</protein>
<dbReference type="InterPro" id="IPR012340">
    <property type="entry name" value="NA-bd_OB-fold"/>
</dbReference>
<dbReference type="OrthoDB" id="9810336at2"/>
<dbReference type="Pfam" id="PF01957">
    <property type="entry name" value="NfeD"/>
    <property type="match status" value="1"/>
</dbReference>
<dbReference type="GO" id="GO:0005886">
    <property type="term" value="C:plasma membrane"/>
    <property type="evidence" value="ECO:0007669"/>
    <property type="project" value="TreeGrafter"/>
</dbReference>
<evidence type="ECO:0000313" key="8">
    <source>
        <dbReference type="Proteomes" id="UP000278222"/>
    </source>
</evidence>
<keyword evidence="8" id="KW-1185">Reference proteome</keyword>
<evidence type="ECO:0000256" key="4">
    <source>
        <dbReference type="ARBA" id="ARBA00023136"/>
    </source>
</evidence>
<dbReference type="Gene3D" id="2.40.50.140">
    <property type="entry name" value="Nucleic acid-binding proteins"/>
    <property type="match status" value="1"/>
</dbReference>
<dbReference type="InterPro" id="IPR052165">
    <property type="entry name" value="Membrane_assoc_protease"/>
</dbReference>
<evidence type="ECO:0000256" key="1">
    <source>
        <dbReference type="ARBA" id="ARBA00004141"/>
    </source>
</evidence>
<evidence type="ECO:0000313" key="7">
    <source>
        <dbReference type="EMBL" id="ROP90692.1"/>
    </source>
</evidence>
<sequence length="144" mass="16066">MSGIEFWHWLSLGAILAVVEMVAPGVYFLWLGIAALLVGGVAWLWPDLHWQYQVLLFALFAIADVTLSRRWMRARPAVTDQPHLNRRGEQYVGRLLTLDQPIVDGVGRAHVEDTMWRVSGPDLPAGQRIRVVGVDGATLRVEAA</sequence>